<dbReference type="OrthoDB" id="9803892at2"/>
<dbReference type="RefSeq" id="WP_144569957.1">
    <property type="nucleotide sequence ID" value="NZ_VLKG01000001.1"/>
</dbReference>
<dbReference type="SUPFAM" id="SSF51735">
    <property type="entry name" value="NAD(P)-binding Rossmann-fold domains"/>
    <property type="match status" value="1"/>
</dbReference>
<accession>A0A562J375</accession>
<dbReference type="GO" id="GO:0019305">
    <property type="term" value="P:dTDP-rhamnose biosynthetic process"/>
    <property type="evidence" value="ECO:0007669"/>
    <property type="project" value="UniProtKB-UniPathway"/>
</dbReference>
<comment type="caution">
    <text evidence="8">The sequence shown here is derived from an EMBL/GenBank/DDBJ whole genome shotgun (WGS) entry which is preliminary data.</text>
</comment>
<keyword evidence="6" id="KW-0560">Oxidoreductase</keyword>
<dbReference type="Gene3D" id="3.90.25.10">
    <property type="entry name" value="UDP-galactose 4-epimerase, domain 1"/>
    <property type="match status" value="1"/>
</dbReference>
<dbReference type="InterPro" id="IPR029903">
    <property type="entry name" value="RmlD-like-bd"/>
</dbReference>
<evidence type="ECO:0000256" key="2">
    <source>
        <dbReference type="ARBA" id="ARBA00010944"/>
    </source>
</evidence>
<sequence length="294" mass="33068">MRMRLMLLGGGNALGQALIRLGSEEDIEFLAPRPPESGWDVASLTEVLDESRPDVVINLAYYHDWFQAKAVDSLRLNHQEHVVRWLAVLCQQRGVILVQPSSYRLFDGTRTMPYGESDIPAPLDARGHLFMTIEQALHALCHQHVIIRFGWLLDDSPEGWLGRFLAQLEQEKPLSLADDRRGQPTPVEDAASAILAVLKQLDCKADLWGTYQYGGYDAVSQLILGQAVLAEASIFGRVRQKDLLSRPHVDCPDSMVEPQHAVLACKKITHTFGIKPRPWRAALPTLMDSYYRHV</sequence>
<gene>
    <name evidence="8" type="ORF">LX59_00181</name>
</gene>
<dbReference type="GO" id="GO:0008831">
    <property type="term" value="F:dTDP-4-dehydrorhamnose reductase activity"/>
    <property type="evidence" value="ECO:0007669"/>
    <property type="project" value="UniProtKB-EC"/>
</dbReference>
<evidence type="ECO:0000256" key="4">
    <source>
        <dbReference type="ARBA" id="ARBA00017099"/>
    </source>
</evidence>
<evidence type="ECO:0000256" key="5">
    <source>
        <dbReference type="ARBA" id="ARBA00048200"/>
    </source>
</evidence>
<evidence type="ECO:0000313" key="9">
    <source>
        <dbReference type="Proteomes" id="UP000319627"/>
    </source>
</evidence>
<dbReference type="Proteomes" id="UP000319627">
    <property type="component" value="Unassembled WGS sequence"/>
</dbReference>
<keyword evidence="9" id="KW-1185">Reference proteome</keyword>
<comment type="function">
    <text evidence="6">Catalyzes the reduction of dTDP-6-deoxy-L-lyxo-4-hexulose to yield dTDP-L-rhamnose.</text>
</comment>
<dbReference type="UniPathway" id="UPA00281"/>
<name>A0A562J375_9GAMM</name>
<reference evidence="8 9" key="1">
    <citation type="submission" date="2019-07" db="EMBL/GenBank/DDBJ databases">
        <title>Genomic Encyclopedia of Type Strains, Phase I: the one thousand microbial genomes (KMG-I) project.</title>
        <authorList>
            <person name="Kyrpides N."/>
        </authorList>
    </citation>
    <scope>NUCLEOTIDE SEQUENCE [LARGE SCALE GENOMIC DNA]</scope>
    <source>
        <strain evidence="8 9">DSM 375</strain>
    </source>
</reference>
<comment type="catalytic activity">
    <reaction evidence="5 6">
        <text>dTDP-beta-L-rhamnose + NADP(+) = dTDP-4-dehydro-beta-L-rhamnose + NADPH + H(+)</text>
        <dbReference type="Rhea" id="RHEA:21796"/>
        <dbReference type="ChEBI" id="CHEBI:15378"/>
        <dbReference type="ChEBI" id="CHEBI:57510"/>
        <dbReference type="ChEBI" id="CHEBI:57783"/>
        <dbReference type="ChEBI" id="CHEBI:58349"/>
        <dbReference type="ChEBI" id="CHEBI:62830"/>
        <dbReference type="EC" id="1.1.1.133"/>
    </reaction>
</comment>
<dbReference type="PANTHER" id="PTHR10491">
    <property type="entry name" value="DTDP-4-DEHYDRORHAMNOSE REDUCTASE"/>
    <property type="match status" value="1"/>
</dbReference>
<dbReference type="AlphaFoldDB" id="A0A562J375"/>
<dbReference type="UniPathway" id="UPA00124"/>
<dbReference type="GO" id="GO:0009243">
    <property type="term" value="P:O antigen biosynthetic process"/>
    <property type="evidence" value="ECO:0007669"/>
    <property type="project" value="UniProtKB-UniPathway"/>
</dbReference>
<comment type="similarity">
    <text evidence="2 6">Belongs to the dTDP-4-dehydrorhamnose reductase family.</text>
</comment>
<dbReference type="Pfam" id="PF04321">
    <property type="entry name" value="RmlD_sub_bind"/>
    <property type="match status" value="1"/>
</dbReference>
<dbReference type="GO" id="GO:0005829">
    <property type="term" value="C:cytosol"/>
    <property type="evidence" value="ECO:0007669"/>
    <property type="project" value="TreeGrafter"/>
</dbReference>
<dbReference type="EMBL" id="VLKG01000001">
    <property type="protein sequence ID" value="TWH77275.1"/>
    <property type="molecule type" value="Genomic_DNA"/>
</dbReference>
<evidence type="ECO:0000256" key="1">
    <source>
        <dbReference type="ARBA" id="ARBA00004781"/>
    </source>
</evidence>
<comment type="pathway">
    <text evidence="1 6">Carbohydrate biosynthesis; dTDP-L-rhamnose biosynthesis.</text>
</comment>
<dbReference type="InterPro" id="IPR036291">
    <property type="entry name" value="NAD(P)-bd_dom_sf"/>
</dbReference>
<dbReference type="PANTHER" id="PTHR10491:SF4">
    <property type="entry name" value="METHIONINE ADENOSYLTRANSFERASE 2 SUBUNIT BETA"/>
    <property type="match status" value="1"/>
</dbReference>
<dbReference type="EC" id="1.1.1.133" evidence="3 6"/>
<evidence type="ECO:0000256" key="6">
    <source>
        <dbReference type="RuleBase" id="RU364082"/>
    </source>
</evidence>
<organism evidence="8 9">
    <name type="scientific">Azomonas agilis</name>
    <dbReference type="NCBI Taxonomy" id="116849"/>
    <lineage>
        <taxon>Bacteria</taxon>
        <taxon>Pseudomonadati</taxon>
        <taxon>Pseudomonadota</taxon>
        <taxon>Gammaproteobacteria</taxon>
        <taxon>Pseudomonadales</taxon>
        <taxon>Pseudomonadaceae</taxon>
        <taxon>Azomonas</taxon>
    </lineage>
</organism>
<evidence type="ECO:0000313" key="8">
    <source>
        <dbReference type="EMBL" id="TWH77275.1"/>
    </source>
</evidence>
<comment type="cofactor">
    <cofactor evidence="6">
        <name>Mg(2+)</name>
        <dbReference type="ChEBI" id="CHEBI:18420"/>
    </cofactor>
    <text evidence="6">Binds 1 Mg(2+) ion per monomer.</text>
</comment>
<protein>
    <recommendedName>
        <fullName evidence="4 6">dTDP-4-dehydrorhamnose reductase</fullName>
        <ecNumber evidence="3 6">1.1.1.133</ecNumber>
    </recommendedName>
</protein>
<dbReference type="Gene3D" id="3.40.50.720">
    <property type="entry name" value="NAD(P)-binding Rossmann-like Domain"/>
    <property type="match status" value="1"/>
</dbReference>
<evidence type="ECO:0000259" key="7">
    <source>
        <dbReference type="Pfam" id="PF04321"/>
    </source>
</evidence>
<feature type="domain" description="RmlD-like substrate binding" evidence="7">
    <location>
        <begin position="3"/>
        <end position="290"/>
    </location>
</feature>
<dbReference type="InterPro" id="IPR005913">
    <property type="entry name" value="dTDP_dehydrorham_reduct"/>
</dbReference>
<evidence type="ECO:0000256" key="3">
    <source>
        <dbReference type="ARBA" id="ARBA00012929"/>
    </source>
</evidence>
<proteinExistence type="inferred from homology"/>
<keyword evidence="6" id="KW-0521">NADP</keyword>